<evidence type="ECO:0000259" key="1">
    <source>
        <dbReference type="SMART" id="SM00563"/>
    </source>
</evidence>
<dbReference type="Proteomes" id="UP001597199">
    <property type="component" value="Unassembled WGS sequence"/>
</dbReference>
<evidence type="ECO:0000313" key="2">
    <source>
        <dbReference type="EMBL" id="MFD1400077.1"/>
    </source>
</evidence>
<accession>A0ABW4BK54</accession>
<protein>
    <submittedName>
        <fullName evidence="2">Lysophospholipid acyltransferase family protein</fullName>
    </submittedName>
</protein>
<dbReference type="EMBL" id="JBHTOA010000048">
    <property type="protein sequence ID" value="MFD1400077.1"/>
    <property type="molecule type" value="Genomic_DNA"/>
</dbReference>
<reference evidence="3" key="1">
    <citation type="journal article" date="2019" name="Int. J. Syst. Evol. Microbiol.">
        <title>The Global Catalogue of Microorganisms (GCM) 10K type strain sequencing project: providing services to taxonomists for standard genome sequencing and annotation.</title>
        <authorList>
            <consortium name="The Broad Institute Genomics Platform"/>
            <consortium name="The Broad Institute Genome Sequencing Center for Infectious Disease"/>
            <person name="Wu L."/>
            <person name="Ma J."/>
        </authorList>
    </citation>
    <scope>NUCLEOTIDE SEQUENCE [LARGE SCALE GENOMIC DNA]</scope>
    <source>
        <strain evidence="3">CCM 9110</strain>
    </source>
</reference>
<proteinExistence type="predicted"/>
<evidence type="ECO:0000313" key="3">
    <source>
        <dbReference type="Proteomes" id="UP001597199"/>
    </source>
</evidence>
<dbReference type="SUPFAM" id="SSF69593">
    <property type="entry name" value="Glycerol-3-phosphate (1)-acyltransferase"/>
    <property type="match status" value="1"/>
</dbReference>
<keyword evidence="2" id="KW-0808">Transferase</keyword>
<dbReference type="InterPro" id="IPR002123">
    <property type="entry name" value="Plipid/glycerol_acylTrfase"/>
</dbReference>
<organism evidence="2 3">
    <name type="scientific">Lacticaseibacillus suilingensis</name>
    <dbReference type="NCBI Taxonomy" id="2799577"/>
    <lineage>
        <taxon>Bacteria</taxon>
        <taxon>Bacillati</taxon>
        <taxon>Bacillota</taxon>
        <taxon>Bacilli</taxon>
        <taxon>Lactobacillales</taxon>
        <taxon>Lactobacillaceae</taxon>
        <taxon>Lacticaseibacillus</taxon>
    </lineage>
</organism>
<gene>
    <name evidence="2" type="ORF">ACFQ41_12235</name>
</gene>
<dbReference type="Pfam" id="PF01553">
    <property type="entry name" value="Acyltransferase"/>
    <property type="match status" value="1"/>
</dbReference>
<keyword evidence="3" id="KW-1185">Reference proteome</keyword>
<dbReference type="SMART" id="SM00563">
    <property type="entry name" value="PlsC"/>
    <property type="match status" value="1"/>
</dbReference>
<feature type="domain" description="Phospholipid/glycerol acyltransferase" evidence="1">
    <location>
        <begin position="72"/>
        <end position="187"/>
    </location>
</feature>
<dbReference type="RefSeq" id="WP_204118418.1">
    <property type="nucleotide sequence ID" value="NZ_BOLV01000004.1"/>
</dbReference>
<comment type="caution">
    <text evidence="2">The sequence shown here is derived from an EMBL/GenBank/DDBJ whole genome shotgun (WGS) entry which is preliminary data.</text>
</comment>
<name>A0ABW4BK54_9LACO</name>
<dbReference type="GO" id="GO:0016746">
    <property type="term" value="F:acyltransferase activity"/>
    <property type="evidence" value="ECO:0007669"/>
    <property type="project" value="UniProtKB-KW"/>
</dbReference>
<sequence length="241" mass="27350">MKPKIQTYTAFDADLVQTRGQAQPLPADYDWAQRQRPVLYRLLRQLGKSYWQAKLHARFVNLNLLQSVDGSFFLYGNHTQAFGDPFLPAVLSPRPVATLAAAANLTVPVLGPLLPHAGALVLPETASQTRRFMTQLKKVVGAGTPVAIYPEAHVWPYYTGIRPFKPGSFHYPVQFNRPVFSFTTTYQRHHVTIYLDGPFAPDESLPLRARREQLAHQVQAAMQRRAQASTYQHIQYRRQTP</sequence>
<keyword evidence="2" id="KW-0012">Acyltransferase</keyword>